<dbReference type="PANTHER" id="PTHR42878:SF7">
    <property type="entry name" value="SENSOR HISTIDINE KINASE GLRK"/>
    <property type="match status" value="1"/>
</dbReference>
<evidence type="ECO:0000259" key="11">
    <source>
        <dbReference type="PROSITE" id="PS50109"/>
    </source>
</evidence>
<dbReference type="SUPFAM" id="SSF55781">
    <property type="entry name" value="GAF domain-like"/>
    <property type="match status" value="1"/>
</dbReference>
<dbReference type="InterPro" id="IPR005467">
    <property type="entry name" value="His_kinase_dom"/>
</dbReference>
<dbReference type="SUPFAM" id="SSF47384">
    <property type="entry name" value="Homodimeric domain of signal transducing histidine kinase"/>
    <property type="match status" value="1"/>
</dbReference>
<gene>
    <name evidence="12" type="ORF">Pta02_68550</name>
</gene>
<dbReference type="CDD" id="cd00082">
    <property type="entry name" value="HisKA"/>
    <property type="match status" value="1"/>
</dbReference>
<dbReference type="Pfam" id="PF13185">
    <property type="entry name" value="GAF_2"/>
    <property type="match status" value="1"/>
</dbReference>
<dbReference type="PRINTS" id="PR00344">
    <property type="entry name" value="BCTRLSENSOR"/>
</dbReference>
<evidence type="ECO:0000256" key="3">
    <source>
        <dbReference type="ARBA" id="ARBA00012438"/>
    </source>
</evidence>
<dbReference type="Pfam" id="PF02518">
    <property type="entry name" value="HATPase_c"/>
    <property type="match status" value="1"/>
</dbReference>
<keyword evidence="7" id="KW-0418">Kinase</keyword>
<keyword evidence="6" id="KW-0547">Nucleotide-binding</keyword>
<dbReference type="Proteomes" id="UP000634476">
    <property type="component" value="Unassembled WGS sequence"/>
</dbReference>
<evidence type="ECO:0000313" key="13">
    <source>
        <dbReference type="Proteomes" id="UP000634476"/>
    </source>
</evidence>
<dbReference type="SMART" id="SM00388">
    <property type="entry name" value="HisKA"/>
    <property type="match status" value="1"/>
</dbReference>
<comment type="subcellular location">
    <subcellularLocation>
        <location evidence="2">Cell membrane</location>
    </subcellularLocation>
</comment>
<dbReference type="RefSeq" id="WP_203879086.1">
    <property type="nucleotide sequence ID" value="NZ_BOOK01000057.1"/>
</dbReference>
<dbReference type="GO" id="GO:0005886">
    <property type="term" value="C:plasma membrane"/>
    <property type="evidence" value="ECO:0007669"/>
    <property type="project" value="UniProtKB-SubCell"/>
</dbReference>
<dbReference type="InterPro" id="IPR029016">
    <property type="entry name" value="GAF-like_dom_sf"/>
</dbReference>
<evidence type="ECO:0000313" key="12">
    <source>
        <dbReference type="EMBL" id="GII04847.1"/>
    </source>
</evidence>
<evidence type="ECO:0000256" key="6">
    <source>
        <dbReference type="ARBA" id="ARBA00022741"/>
    </source>
</evidence>
<dbReference type="EMBL" id="BOOK01000057">
    <property type="protein sequence ID" value="GII04847.1"/>
    <property type="molecule type" value="Genomic_DNA"/>
</dbReference>
<name>A0A8J3T2E9_9ACTN</name>
<keyword evidence="8" id="KW-0067">ATP-binding</keyword>
<evidence type="ECO:0000256" key="4">
    <source>
        <dbReference type="ARBA" id="ARBA00022553"/>
    </source>
</evidence>
<dbReference type="GO" id="GO:0000155">
    <property type="term" value="F:phosphorelay sensor kinase activity"/>
    <property type="evidence" value="ECO:0007669"/>
    <property type="project" value="InterPro"/>
</dbReference>
<proteinExistence type="predicted"/>
<dbReference type="EC" id="2.7.13.3" evidence="3"/>
<comment type="caution">
    <text evidence="12">The sequence shown here is derived from an EMBL/GenBank/DDBJ whole genome shotgun (WGS) entry which is preliminary data.</text>
</comment>
<dbReference type="InterPro" id="IPR050351">
    <property type="entry name" value="BphY/WalK/GraS-like"/>
</dbReference>
<keyword evidence="13" id="KW-1185">Reference proteome</keyword>
<dbReference type="InterPro" id="IPR036890">
    <property type="entry name" value="HATPase_C_sf"/>
</dbReference>
<evidence type="ECO:0000256" key="5">
    <source>
        <dbReference type="ARBA" id="ARBA00022679"/>
    </source>
</evidence>
<dbReference type="InterPro" id="IPR003661">
    <property type="entry name" value="HisK_dim/P_dom"/>
</dbReference>
<evidence type="ECO:0000256" key="10">
    <source>
        <dbReference type="ARBA" id="ARBA00039401"/>
    </source>
</evidence>
<dbReference type="InterPro" id="IPR004358">
    <property type="entry name" value="Sig_transdc_His_kin-like_C"/>
</dbReference>
<keyword evidence="9" id="KW-0902">Two-component regulatory system</keyword>
<organism evidence="12 13">
    <name type="scientific">Planobispora takensis</name>
    <dbReference type="NCBI Taxonomy" id="1367882"/>
    <lineage>
        <taxon>Bacteria</taxon>
        <taxon>Bacillati</taxon>
        <taxon>Actinomycetota</taxon>
        <taxon>Actinomycetes</taxon>
        <taxon>Streptosporangiales</taxon>
        <taxon>Streptosporangiaceae</taxon>
        <taxon>Planobispora</taxon>
    </lineage>
</organism>
<dbReference type="SMART" id="SM00387">
    <property type="entry name" value="HATPase_c"/>
    <property type="match status" value="1"/>
</dbReference>
<keyword evidence="5" id="KW-0808">Transferase</keyword>
<evidence type="ECO:0000256" key="8">
    <source>
        <dbReference type="ARBA" id="ARBA00022840"/>
    </source>
</evidence>
<dbReference type="PANTHER" id="PTHR42878">
    <property type="entry name" value="TWO-COMPONENT HISTIDINE KINASE"/>
    <property type="match status" value="1"/>
</dbReference>
<dbReference type="Gene3D" id="3.30.565.10">
    <property type="entry name" value="Histidine kinase-like ATPase, C-terminal domain"/>
    <property type="match status" value="1"/>
</dbReference>
<dbReference type="Gene3D" id="1.10.287.130">
    <property type="match status" value="1"/>
</dbReference>
<dbReference type="GO" id="GO:0007234">
    <property type="term" value="P:osmosensory signaling via phosphorelay pathway"/>
    <property type="evidence" value="ECO:0007669"/>
    <property type="project" value="TreeGrafter"/>
</dbReference>
<dbReference type="GO" id="GO:0005524">
    <property type="term" value="F:ATP binding"/>
    <property type="evidence" value="ECO:0007669"/>
    <property type="project" value="UniProtKB-KW"/>
</dbReference>
<dbReference type="GO" id="GO:0000156">
    <property type="term" value="F:phosphorelay response regulator activity"/>
    <property type="evidence" value="ECO:0007669"/>
    <property type="project" value="TreeGrafter"/>
</dbReference>
<reference evidence="12" key="1">
    <citation type="submission" date="2021-01" db="EMBL/GenBank/DDBJ databases">
        <title>Whole genome shotgun sequence of Planobispora takensis NBRC 109077.</title>
        <authorList>
            <person name="Komaki H."/>
            <person name="Tamura T."/>
        </authorList>
    </citation>
    <scope>NUCLEOTIDE SEQUENCE</scope>
    <source>
        <strain evidence="12">NBRC 109077</strain>
    </source>
</reference>
<feature type="domain" description="Histidine kinase" evidence="11">
    <location>
        <begin position="207"/>
        <end position="426"/>
    </location>
</feature>
<dbReference type="Pfam" id="PF00512">
    <property type="entry name" value="HisKA"/>
    <property type="match status" value="1"/>
</dbReference>
<keyword evidence="4" id="KW-0597">Phosphoprotein</keyword>
<dbReference type="AlphaFoldDB" id="A0A8J3T2E9"/>
<dbReference type="PROSITE" id="PS50109">
    <property type="entry name" value="HIS_KIN"/>
    <property type="match status" value="1"/>
</dbReference>
<protein>
    <recommendedName>
        <fullName evidence="10">Sensor-like histidine kinase SenX3</fullName>
        <ecNumber evidence="3">2.7.13.3</ecNumber>
    </recommendedName>
</protein>
<dbReference type="SUPFAM" id="SSF55874">
    <property type="entry name" value="ATPase domain of HSP90 chaperone/DNA topoisomerase II/histidine kinase"/>
    <property type="match status" value="1"/>
</dbReference>
<accession>A0A8J3T2E9</accession>
<dbReference type="InterPro" id="IPR003594">
    <property type="entry name" value="HATPase_dom"/>
</dbReference>
<evidence type="ECO:0000256" key="1">
    <source>
        <dbReference type="ARBA" id="ARBA00000085"/>
    </source>
</evidence>
<dbReference type="Gene3D" id="3.30.450.40">
    <property type="match status" value="1"/>
</dbReference>
<dbReference type="GO" id="GO:0030295">
    <property type="term" value="F:protein kinase activator activity"/>
    <property type="evidence" value="ECO:0007669"/>
    <property type="project" value="TreeGrafter"/>
</dbReference>
<evidence type="ECO:0000256" key="2">
    <source>
        <dbReference type="ARBA" id="ARBA00004236"/>
    </source>
</evidence>
<evidence type="ECO:0000256" key="9">
    <source>
        <dbReference type="ARBA" id="ARBA00023012"/>
    </source>
</evidence>
<sequence>MNDEPLLPRMRTNELLTELQERLQVLAAAQERIHTLLEAVIAIGGELDLESALRRVIIAATRLVDARYGALGVIGEGGTLKRFIPVGMTEQQIAIVDHWPYGEGLLGLLVRKPQTLRLANLADHPASYGFPEGHPPMRSFLGVPIRVREKVFGNLYLTEKVGGGPFEEEDEIIVTALATAAGVAIANARLYEQSRRREAELHVFAGIVAHDLKRPLSVIGGFTEIALHSLADQHVRQEDLGHLQRVLTVTEQTNQLIDDLLTYASARDAALTLLDIDTAHLVRQIVDDHLAGIEEAGAVPQVYIGTLPPVRGNPPLLRQLFNNLIGNAIKYTPAGQAARIDITGGLTGDGWVRLSVADRGIGIPTGEHEAIFTGFHRAAGAADAYSGTGLGLAICQRVVERHGGTITAGDNPGGGARFVFTLPAAPDDSGT</sequence>
<comment type="catalytic activity">
    <reaction evidence="1">
        <text>ATP + protein L-histidine = ADP + protein N-phospho-L-histidine.</text>
        <dbReference type="EC" id="2.7.13.3"/>
    </reaction>
</comment>
<dbReference type="InterPro" id="IPR036097">
    <property type="entry name" value="HisK_dim/P_sf"/>
</dbReference>
<dbReference type="SMART" id="SM00065">
    <property type="entry name" value="GAF"/>
    <property type="match status" value="1"/>
</dbReference>
<evidence type="ECO:0000256" key="7">
    <source>
        <dbReference type="ARBA" id="ARBA00022777"/>
    </source>
</evidence>
<dbReference type="InterPro" id="IPR003018">
    <property type="entry name" value="GAF"/>
</dbReference>